<evidence type="ECO:0000256" key="2">
    <source>
        <dbReference type="ARBA" id="ARBA00012729"/>
    </source>
</evidence>
<feature type="signal peptide" evidence="8">
    <location>
        <begin position="1"/>
        <end position="19"/>
    </location>
</feature>
<evidence type="ECO:0000256" key="1">
    <source>
        <dbReference type="ARBA" id="ARBA00000822"/>
    </source>
</evidence>
<organism evidence="10 11">
    <name type="scientific">Phaeosphaeria nodorum (strain SN15 / ATCC MYA-4574 / FGSC 10173)</name>
    <name type="common">Glume blotch fungus</name>
    <name type="synonym">Parastagonospora nodorum</name>
    <dbReference type="NCBI Taxonomy" id="321614"/>
    <lineage>
        <taxon>Eukaryota</taxon>
        <taxon>Fungi</taxon>
        <taxon>Dikarya</taxon>
        <taxon>Ascomycota</taxon>
        <taxon>Pezizomycotina</taxon>
        <taxon>Dothideomycetes</taxon>
        <taxon>Pleosporomycetidae</taxon>
        <taxon>Pleosporales</taxon>
        <taxon>Pleosporineae</taxon>
        <taxon>Phaeosphaeriaceae</taxon>
        <taxon>Parastagonospora</taxon>
    </lineage>
</organism>
<dbReference type="GO" id="GO:0006032">
    <property type="term" value="P:chitin catabolic process"/>
    <property type="evidence" value="ECO:0007669"/>
    <property type="project" value="UniProtKB-KW"/>
</dbReference>
<dbReference type="PROSITE" id="PS01095">
    <property type="entry name" value="GH18_1"/>
    <property type="match status" value="1"/>
</dbReference>
<dbReference type="GO" id="GO:0008843">
    <property type="term" value="F:endochitinase activity"/>
    <property type="evidence" value="ECO:0007669"/>
    <property type="project" value="UniProtKB-EC"/>
</dbReference>
<dbReference type="InterPro" id="IPR017853">
    <property type="entry name" value="GH"/>
</dbReference>
<dbReference type="EC" id="3.2.1.14" evidence="2"/>
<evidence type="ECO:0000256" key="7">
    <source>
        <dbReference type="ARBA" id="ARBA00023326"/>
    </source>
</evidence>
<feature type="chain" id="PRO_5031304463" description="chitinase" evidence="8">
    <location>
        <begin position="20"/>
        <end position="330"/>
    </location>
</feature>
<evidence type="ECO:0000256" key="6">
    <source>
        <dbReference type="ARBA" id="ARBA00023295"/>
    </source>
</evidence>
<dbReference type="InterPro" id="IPR050542">
    <property type="entry name" value="Glycosyl_Hydrlase18_Chitinase"/>
</dbReference>
<evidence type="ECO:0000256" key="3">
    <source>
        <dbReference type="ARBA" id="ARBA00022801"/>
    </source>
</evidence>
<dbReference type="PANTHER" id="PTHR45708:SF49">
    <property type="entry name" value="ENDOCHITINASE"/>
    <property type="match status" value="1"/>
</dbReference>
<dbReference type="PROSITE" id="PS51910">
    <property type="entry name" value="GH18_2"/>
    <property type="match status" value="1"/>
</dbReference>
<dbReference type="InterPro" id="IPR001579">
    <property type="entry name" value="Glyco_hydro_18_chit_AS"/>
</dbReference>
<dbReference type="OrthoDB" id="6020543at2759"/>
<keyword evidence="4" id="KW-0146">Chitin degradation</keyword>
<keyword evidence="11" id="KW-1185">Reference proteome</keyword>
<keyword evidence="6" id="KW-0326">Glycosidase</keyword>
<name>A0A7U2HZE0_PHANO</name>
<protein>
    <recommendedName>
        <fullName evidence="2">chitinase</fullName>
        <ecNumber evidence="2">3.2.1.14</ecNumber>
    </recommendedName>
</protein>
<dbReference type="Proteomes" id="UP000663193">
    <property type="component" value="Chromosome 7"/>
</dbReference>
<dbReference type="VEuPathDB" id="FungiDB:JI435_086800"/>
<sequence length="330" mass="36069">MHSTTILHTLLFIIGHAFAAYDNSSKTNLAVYWGQNSLKLSEPDPNAQGRLSKYCADPDVDIIMIAFISALNNAKGEIEINLANQLWYAQGGQPYPAPKTGADIKTCQTTNQKTILLSFGGAETAADKGYASDDEAKAGAKKIWEMFGPKTAASSIRPFDDAVVDGFDFDFEDETAVFASRHRDAFIKELSSLARAAETAGGKKFYFSAAPECTQKNSLLSSIKYDMVFVQFYNNPTCDVRKYQQSESTNTFFNQWDEIAKSNGTKFFVGLPGFSSAATNGGYVSPENLTGYLKPALSLTNMAGAMVWDASQAWANDMYHKKVNTALVSK</sequence>
<dbReference type="PANTHER" id="PTHR45708">
    <property type="entry name" value="ENDOCHITINASE"/>
    <property type="match status" value="1"/>
</dbReference>
<evidence type="ECO:0000256" key="4">
    <source>
        <dbReference type="ARBA" id="ARBA00023024"/>
    </source>
</evidence>
<feature type="domain" description="GH18" evidence="9">
    <location>
        <begin position="27"/>
        <end position="330"/>
    </location>
</feature>
<dbReference type="EMBL" id="CP069029">
    <property type="protein sequence ID" value="QRC97545.1"/>
    <property type="molecule type" value="Genomic_DNA"/>
</dbReference>
<dbReference type="Gene3D" id="3.20.20.80">
    <property type="entry name" value="Glycosidases"/>
    <property type="match status" value="1"/>
</dbReference>
<reference evidence="11" key="1">
    <citation type="journal article" date="2021" name="BMC Genomics">
        <title>Chromosome-level genome assembly and manually-curated proteome of model necrotroph Parastagonospora nodorum Sn15 reveals a genome-wide trove of candidate effector homologs, and redundancy of virulence-related functions within an accessory chromosome.</title>
        <authorList>
            <person name="Bertazzoni S."/>
            <person name="Jones D.A.B."/>
            <person name="Phan H.T."/>
            <person name="Tan K.-C."/>
            <person name="Hane J.K."/>
        </authorList>
    </citation>
    <scope>NUCLEOTIDE SEQUENCE [LARGE SCALE GENOMIC DNA]</scope>
    <source>
        <strain evidence="11">SN15 / ATCC MYA-4574 / FGSC 10173)</strain>
    </source>
</reference>
<dbReference type="InterPro" id="IPR001223">
    <property type="entry name" value="Glyco_hydro18_cat"/>
</dbReference>
<proteinExistence type="predicted"/>
<keyword evidence="7" id="KW-0624">Polysaccharide degradation</keyword>
<dbReference type="AlphaFoldDB" id="A0A7U2HZE0"/>
<evidence type="ECO:0000259" key="9">
    <source>
        <dbReference type="PROSITE" id="PS51910"/>
    </source>
</evidence>
<comment type="catalytic activity">
    <reaction evidence="1">
        <text>Random endo-hydrolysis of N-acetyl-beta-D-glucosaminide (1-&gt;4)-beta-linkages in chitin and chitodextrins.</text>
        <dbReference type="EC" id="3.2.1.14"/>
    </reaction>
</comment>
<evidence type="ECO:0000313" key="10">
    <source>
        <dbReference type="EMBL" id="QRC97545.1"/>
    </source>
</evidence>
<accession>A0A7U2HZE0</accession>
<evidence type="ECO:0000256" key="8">
    <source>
        <dbReference type="SAM" id="SignalP"/>
    </source>
</evidence>
<gene>
    <name evidence="10" type="ORF">JI435_086800</name>
</gene>
<dbReference type="GO" id="GO:0000272">
    <property type="term" value="P:polysaccharide catabolic process"/>
    <property type="evidence" value="ECO:0007669"/>
    <property type="project" value="UniProtKB-KW"/>
</dbReference>
<keyword evidence="3" id="KW-0378">Hydrolase</keyword>
<keyword evidence="5" id="KW-0119">Carbohydrate metabolism</keyword>
<dbReference type="SUPFAM" id="SSF51445">
    <property type="entry name" value="(Trans)glycosidases"/>
    <property type="match status" value="1"/>
</dbReference>
<keyword evidence="8" id="KW-0732">Signal</keyword>
<evidence type="ECO:0000313" key="11">
    <source>
        <dbReference type="Proteomes" id="UP000663193"/>
    </source>
</evidence>
<evidence type="ECO:0000256" key="5">
    <source>
        <dbReference type="ARBA" id="ARBA00023277"/>
    </source>
</evidence>